<dbReference type="GO" id="GO:0006508">
    <property type="term" value="P:proteolysis"/>
    <property type="evidence" value="ECO:0007669"/>
    <property type="project" value="InterPro"/>
</dbReference>
<dbReference type="PRINTS" id="PR00793">
    <property type="entry name" value="PROAMNOPTASE"/>
</dbReference>
<dbReference type="SUPFAM" id="SSF53474">
    <property type="entry name" value="alpha/beta-Hydrolases"/>
    <property type="match status" value="1"/>
</dbReference>
<dbReference type="GO" id="GO:0008233">
    <property type="term" value="F:peptidase activity"/>
    <property type="evidence" value="ECO:0007669"/>
    <property type="project" value="InterPro"/>
</dbReference>
<sequence>MASPKSDVVGDIAPARLLSSKTHAVPGQLSVTELFFQVPLDYADPSAGSITLFARRATKLERPIFPPANDNDQPGGDALKPYMVYLEGGPGFGNREPQDHPLTRAAIPRGYQVLYLDHRGVGLSTPVSTAMLANLGDADAQARYLRLMRQDNTVRDCEAVRKCLTQSWPAEKATWSIFGQSYGGFVSLSYLSMHPQGLREVFLTGGLAPVGKTIDQVYQATFRKTAERNQQYFAKFPEDLRVLRQLATYIKSQGGAIPLPAGGTLTMPRLLTSGIAFGGHGGFDNVHNVLLHLKASLDQFGFFSRASLQAMETFTQFDTNIVYAIIHEAIYCDGPDRPSAWSAFRVGRALDQFSWLNPDRDCSHDDQPLFFSGEMIFPLHFETYPELIPLRQVAEKLANAADWPRLYDEEQLRKNTVPVYAMSYVEDMYVDYDFARDTAKLVKGTKVAENNLWYHSALRAKSEEVLQTLFSLRDDVLD</sequence>
<evidence type="ECO:0000256" key="2">
    <source>
        <dbReference type="ARBA" id="ARBA00022801"/>
    </source>
</evidence>
<organism evidence="4 5">
    <name type="scientific">Hirsutella minnesotensis 3608</name>
    <dbReference type="NCBI Taxonomy" id="1043627"/>
    <lineage>
        <taxon>Eukaryota</taxon>
        <taxon>Fungi</taxon>
        <taxon>Dikarya</taxon>
        <taxon>Ascomycota</taxon>
        <taxon>Pezizomycotina</taxon>
        <taxon>Sordariomycetes</taxon>
        <taxon>Hypocreomycetidae</taxon>
        <taxon>Hypocreales</taxon>
        <taxon>Ophiocordycipitaceae</taxon>
        <taxon>Hirsutella</taxon>
    </lineage>
</organism>
<dbReference type="Proteomes" id="UP000054481">
    <property type="component" value="Unassembled WGS sequence"/>
</dbReference>
<evidence type="ECO:0000256" key="1">
    <source>
        <dbReference type="ARBA" id="ARBA00010088"/>
    </source>
</evidence>
<keyword evidence="5" id="KW-1185">Reference proteome</keyword>
<dbReference type="OrthoDB" id="1898734at2759"/>
<gene>
    <name evidence="4" type="ORF">HIM_06946</name>
</gene>
<reference evidence="4 5" key="1">
    <citation type="journal article" date="2014" name="Genome Biol. Evol.">
        <title>Comparative genomics and transcriptomics analyses reveal divergent lifestyle features of nematode endoparasitic fungus Hirsutella minnesotensis.</title>
        <authorList>
            <person name="Lai Y."/>
            <person name="Liu K."/>
            <person name="Zhang X."/>
            <person name="Zhang X."/>
            <person name="Li K."/>
            <person name="Wang N."/>
            <person name="Shu C."/>
            <person name="Wu Y."/>
            <person name="Wang C."/>
            <person name="Bushley K.E."/>
            <person name="Xiang M."/>
            <person name="Liu X."/>
        </authorList>
    </citation>
    <scope>NUCLEOTIDE SEQUENCE [LARGE SCALE GENOMIC DNA]</scope>
    <source>
        <strain evidence="4 5">3608</strain>
    </source>
</reference>
<evidence type="ECO:0000313" key="5">
    <source>
        <dbReference type="Proteomes" id="UP000054481"/>
    </source>
</evidence>
<feature type="domain" description="AB hydrolase-1" evidence="3">
    <location>
        <begin position="83"/>
        <end position="243"/>
    </location>
</feature>
<dbReference type="InterPro" id="IPR029058">
    <property type="entry name" value="AB_hydrolase_fold"/>
</dbReference>
<name>A0A0F7ZTS3_9HYPO</name>
<dbReference type="InterPro" id="IPR000073">
    <property type="entry name" value="AB_hydrolase_1"/>
</dbReference>
<evidence type="ECO:0000313" key="4">
    <source>
        <dbReference type="EMBL" id="KJZ73613.1"/>
    </source>
</evidence>
<dbReference type="InterPro" id="IPR051601">
    <property type="entry name" value="Serine_prot/Carboxylest_S33"/>
</dbReference>
<dbReference type="Pfam" id="PF00561">
    <property type="entry name" value="Abhydrolase_1"/>
    <property type="match status" value="1"/>
</dbReference>
<proteinExistence type="inferred from homology"/>
<evidence type="ECO:0000259" key="3">
    <source>
        <dbReference type="Pfam" id="PF00561"/>
    </source>
</evidence>
<dbReference type="AlphaFoldDB" id="A0A0F7ZTS3"/>
<dbReference type="EMBL" id="KQ030533">
    <property type="protein sequence ID" value="KJZ73613.1"/>
    <property type="molecule type" value="Genomic_DNA"/>
</dbReference>
<dbReference type="Gene3D" id="3.40.50.1820">
    <property type="entry name" value="alpha/beta hydrolase"/>
    <property type="match status" value="1"/>
</dbReference>
<comment type="similarity">
    <text evidence="1">Belongs to the peptidase S33 family.</text>
</comment>
<keyword evidence="2" id="KW-0378">Hydrolase</keyword>
<dbReference type="InterPro" id="IPR002410">
    <property type="entry name" value="Peptidase_S33"/>
</dbReference>
<dbReference type="PANTHER" id="PTHR43248:SF2">
    <property type="entry name" value="PROLYL AMINOPEPTIDASE"/>
    <property type="match status" value="1"/>
</dbReference>
<accession>A0A0F7ZTS3</accession>
<protein>
    <recommendedName>
        <fullName evidence="3">AB hydrolase-1 domain-containing protein</fullName>
    </recommendedName>
</protein>
<dbReference type="PANTHER" id="PTHR43248">
    <property type="entry name" value="2-SUCCINYL-6-HYDROXY-2,4-CYCLOHEXADIENE-1-CARBOXYLATE SYNTHASE"/>
    <property type="match status" value="1"/>
</dbReference>